<accession>A0A9D1SB05</accession>
<name>A0A9D1SB05_9PROT</name>
<gene>
    <name evidence="1" type="ORF">IAD20_05240</name>
</gene>
<dbReference type="InterPro" id="IPR027417">
    <property type="entry name" value="P-loop_NTPase"/>
</dbReference>
<evidence type="ECO:0000313" key="2">
    <source>
        <dbReference type="Proteomes" id="UP000824107"/>
    </source>
</evidence>
<proteinExistence type="predicted"/>
<dbReference type="PANTHER" id="PTHR37816:SF3">
    <property type="entry name" value="MODULATES DNA TOPOLOGY"/>
    <property type="match status" value="1"/>
</dbReference>
<dbReference type="PANTHER" id="PTHR37816">
    <property type="entry name" value="YALI0E33011P"/>
    <property type="match status" value="1"/>
</dbReference>
<sequence length="88" mass="10190">MKALYRNLPGVKRQCEKKTAKYQRICIIGNSDAGKSTLTLELGALFQLPVLRIDRLYWQPCRVKMPKDVYLPELRKAIAEEKRIIDGK</sequence>
<organism evidence="1 2">
    <name type="scientific">Candidatus Scatocola faecipullorum</name>
    <dbReference type="NCBI Taxonomy" id="2840917"/>
    <lineage>
        <taxon>Bacteria</taxon>
        <taxon>Pseudomonadati</taxon>
        <taxon>Pseudomonadota</taxon>
        <taxon>Alphaproteobacteria</taxon>
        <taxon>Rhodospirillales</taxon>
        <taxon>Rhodospirillaceae</taxon>
        <taxon>Rhodospirillaceae incertae sedis</taxon>
        <taxon>Candidatus Scatocola</taxon>
    </lineage>
</organism>
<reference evidence="1" key="2">
    <citation type="journal article" date="2021" name="PeerJ">
        <title>Extensive microbial diversity within the chicken gut microbiome revealed by metagenomics and culture.</title>
        <authorList>
            <person name="Gilroy R."/>
            <person name="Ravi A."/>
            <person name="Getino M."/>
            <person name="Pursley I."/>
            <person name="Horton D.L."/>
            <person name="Alikhan N.F."/>
            <person name="Baker D."/>
            <person name="Gharbi K."/>
            <person name="Hall N."/>
            <person name="Watson M."/>
            <person name="Adriaenssens E.M."/>
            <person name="Foster-Nyarko E."/>
            <person name="Jarju S."/>
            <person name="Secka A."/>
            <person name="Antonio M."/>
            <person name="Oren A."/>
            <person name="Chaudhuri R.R."/>
            <person name="La Ragione R."/>
            <person name="Hildebrand F."/>
            <person name="Pallen M.J."/>
        </authorList>
    </citation>
    <scope>NUCLEOTIDE SEQUENCE</scope>
    <source>
        <strain evidence="1">ChiW3-316</strain>
    </source>
</reference>
<reference evidence="1" key="1">
    <citation type="submission" date="2020-10" db="EMBL/GenBank/DDBJ databases">
        <authorList>
            <person name="Gilroy R."/>
        </authorList>
    </citation>
    <scope>NUCLEOTIDE SEQUENCE</scope>
    <source>
        <strain evidence="1">ChiW3-316</strain>
    </source>
</reference>
<dbReference type="SUPFAM" id="SSF52540">
    <property type="entry name" value="P-loop containing nucleoside triphosphate hydrolases"/>
    <property type="match status" value="1"/>
</dbReference>
<dbReference type="Proteomes" id="UP000824107">
    <property type="component" value="Unassembled WGS sequence"/>
</dbReference>
<comment type="caution">
    <text evidence="1">The sequence shown here is derived from an EMBL/GenBank/DDBJ whole genome shotgun (WGS) entry which is preliminary data.</text>
</comment>
<evidence type="ECO:0000313" key="1">
    <source>
        <dbReference type="EMBL" id="HIU53466.1"/>
    </source>
</evidence>
<dbReference type="AlphaFoldDB" id="A0A9D1SB05"/>
<dbReference type="EMBL" id="DVNC01000032">
    <property type="protein sequence ID" value="HIU53466.1"/>
    <property type="molecule type" value="Genomic_DNA"/>
</dbReference>
<evidence type="ECO:0008006" key="3">
    <source>
        <dbReference type="Google" id="ProtNLM"/>
    </source>
</evidence>
<protein>
    <recommendedName>
        <fullName evidence="3">AAA family ATPase</fullName>
    </recommendedName>
</protein>
<dbReference type="InterPro" id="IPR052922">
    <property type="entry name" value="Cytidylate_Kinase-2"/>
</dbReference>